<dbReference type="GO" id="GO:0008094">
    <property type="term" value="F:ATP-dependent activity, acting on DNA"/>
    <property type="evidence" value="ECO:0007669"/>
    <property type="project" value="TreeGrafter"/>
</dbReference>
<evidence type="ECO:0000256" key="5">
    <source>
        <dbReference type="ARBA" id="ARBA00022801"/>
    </source>
</evidence>
<dbReference type="GO" id="GO:0008270">
    <property type="term" value="F:zinc ion binding"/>
    <property type="evidence" value="ECO:0007669"/>
    <property type="project" value="UniProtKB-KW"/>
</dbReference>
<dbReference type="SUPFAM" id="SSF57850">
    <property type="entry name" value="RING/U-box"/>
    <property type="match status" value="1"/>
</dbReference>
<evidence type="ECO:0000256" key="8">
    <source>
        <dbReference type="ARBA" id="ARBA00022840"/>
    </source>
</evidence>
<evidence type="ECO:0000256" key="7">
    <source>
        <dbReference type="ARBA" id="ARBA00022833"/>
    </source>
</evidence>
<dbReference type="InterPro" id="IPR014001">
    <property type="entry name" value="Helicase_ATP-bd"/>
</dbReference>
<evidence type="ECO:0000256" key="2">
    <source>
        <dbReference type="ARBA" id="ARBA00022723"/>
    </source>
</evidence>
<dbReference type="Gene3D" id="3.30.40.10">
    <property type="entry name" value="Zinc/RING finger domain, C3HC4 (zinc finger)"/>
    <property type="match status" value="1"/>
</dbReference>
<dbReference type="InterPro" id="IPR013083">
    <property type="entry name" value="Znf_RING/FYVE/PHD"/>
</dbReference>
<dbReference type="Gene3D" id="3.40.50.300">
    <property type="entry name" value="P-loop containing nucleotide triphosphate hydrolases"/>
    <property type="match status" value="1"/>
</dbReference>
<dbReference type="PROSITE" id="PS51192">
    <property type="entry name" value="HELICASE_ATP_BIND_1"/>
    <property type="match status" value="1"/>
</dbReference>
<dbReference type="PROSITE" id="PS51194">
    <property type="entry name" value="HELICASE_CTER"/>
    <property type="match status" value="1"/>
</dbReference>
<dbReference type="InterPro" id="IPR038718">
    <property type="entry name" value="SNF2-like_sf"/>
</dbReference>
<dbReference type="GO" id="GO:0005634">
    <property type="term" value="C:nucleus"/>
    <property type="evidence" value="ECO:0007669"/>
    <property type="project" value="TreeGrafter"/>
</dbReference>
<dbReference type="InterPro" id="IPR050628">
    <property type="entry name" value="SNF2_RAD54_helicase_TF"/>
</dbReference>
<comment type="caution">
    <text evidence="9">The sequence shown here is derived from an EMBL/GenBank/DDBJ whole genome shotgun (WGS) entry which is preliminary data.</text>
</comment>
<name>A0A2W1FY84_9PLEO</name>
<dbReference type="InterPro" id="IPR001650">
    <property type="entry name" value="Helicase_C-like"/>
</dbReference>
<dbReference type="InterPro" id="IPR049730">
    <property type="entry name" value="SNF2/RAD54-like_C"/>
</dbReference>
<evidence type="ECO:0000313" key="10">
    <source>
        <dbReference type="Proteomes" id="UP000249757"/>
    </source>
</evidence>
<keyword evidence="4" id="KW-0863">Zinc-finger</keyword>
<gene>
    <name evidence="9" type="ORF">Ptr86124_011378</name>
</gene>
<keyword evidence="3" id="KW-0547">Nucleotide-binding</keyword>
<dbReference type="EMBL" id="NRDI02000019">
    <property type="protein sequence ID" value="KAI1509792.1"/>
    <property type="molecule type" value="Genomic_DNA"/>
</dbReference>
<dbReference type="GO" id="GO:0004386">
    <property type="term" value="F:helicase activity"/>
    <property type="evidence" value="ECO:0007669"/>
    <property type="project" value="UniProtKB-KW"/>
</dbReference>
<dbReference type="InterPro" id="IPR017907">
    <property type="entry name" value="Znf_RING_CS"/>
</dbReference>
<dbReference type="InterPro" id="IPR001841">
    <property type="entry name" value="Znf_RING"/>
</dbReference>
<dbReference type="Pfam" id="PF00176">
    <property type="entry name" value="SNF2-rel_dom"/>
    <property type="match status" value="1"/>
</dbReference>
<dbReference type="PANTHER" id="PTHR45626:SF52">
    <property type="entry name" value="SINGLE-STRANDED DNA-DEPENDENT ATPASE (EUROFUNG)"/>
    <property type="match status" value="1"/>
</dbReference>
<dbReference type="GO" id="GO:0016787">
    <property type="term" value="F:hydrolase activity"/>
    <property type="evidence" value="ECO:0007669"/>
    <property type="project" value="UniProtKB-KW"/>
</dbReference>
<keyword evidence="7" id="KW-0862">Zinc</keyword>
<organism evidence="9 10">
    <name type="scientific">Pyrenophora tritici-repentis</name>
    <dbReference type="NCBI Taxonomy" id="45151"/>
    <lineage>
        <taxon>Eukaryota</taxon>
        <taxon>Fungi</taxon>
        <taxon>Dikarya</taxon>
        <taxon>Ascomycota</taxon>
        <taxon>Pezizomycotina</taxon>
        <taxon>Dothideomycetes</taxon>
        <taxon>Pleosporomycetidae</taxon>
        <taxon>Pleosporales</taxon>
        <taxon>Pleosporineae</taxon>
        <taxon>Pleosporaceae</taxon>
        <taxon>Pyrenophora</taxon>
    </lineage>
</organism>
<dbReference type="Gene3D" id="3.40.50.10810">
    <property type="entry name" value="Tandem AAA-ATPase domain"/>
    <property type="match status" value="1"/>
</dbReference>
<keyword evidence="6" id="KW-0347">Helicase</keyword>
<dbReference type="PROSITE" id="PS50089">
    <property type="entry name" value="ZF_RING_2"/>
    <property type="match status" value="1"/>
</dbReference>
<dbReference type="SMART" id="SM00490">
    <property type="entry name" value="HELICc"/>
    <property type="match status" value="1"/>
</dbReference>
<evidence type="ECO:0000313" key="9">
    <source>
        <dbReference type="EMBL" id="KAI1509792.1"/>
    </source>
</evidence>
<dbReference type="SMART" id="SM00487">
    <property type="entry name" value="DEXDc"/>
    <property type="match status" value="1"/>
</dbReference>
<proteinExistence type="inferred from homology"/>
<dbReference type="PROSITE" id="PS00518">
    <property type="entry name" value="ZF_RING_1"/>
    <property type="match status" value="1"/>
</dbReference>
<dbReference type="InterPro" id="IPR000330">
    <property type="entry name" value="SNF2_N"/>
</dbReference>
<reference evidence="10" key="1">
    <citation type="journal article" date="2022" name="Microb. Genom.">
        <title>A global pangenome for the wheat fungal pathogen Pyrenophora tritici-repentis and prediction of effector protein structural homology.</title>
        <authorList>
            <person name="Moolhuijzen P.M."/>
            <person name="See P.T."/>
            <person name="Shi G."/>
            <person name="Powell H.R."/>
            <person name="Cockram J."/>
            <person name="Jorgensen L.N."/>
            <person name="Benslimane H."/>
            <person name="Strelkov S.E."/>
            <person name="Turner J."/>
            <person name="Liu Z."/>
            <person name="Moffat C.S."/>
        </authorList>
    </citation>
    <scope>NUCLEOTIDE SEQUENCE [LARGE SCALE GENOMIC DNA]</scope>
</reference>
<dbReference type="InterPro" id="IPR027417">
    <property type="entry name" value="P-loop_NTPase"/>
</dbReference>
<dbReference type="SUPFAM" id="SSF52540">
    <property type="entry name" value="P-loop containing nucleoside triphosphate hydrolases"/>
    <property type="match status" value="2"/>
</dbReference>
<comment type="similarity">
    <text evidence="1">Belongs to the SNF2/RAD54 helicase family.</text>
</comment>
<keyword evidence="8" id="KW-0067">ATP-binding</keyword>
<evidence type="ECO:0000256" key="6">
    <source>
        <dbReference type="ARBA" id="ARBA00022806"/>
    </source>
</evidence>
<dbReference type="PANTHER" id="PTHR45626">
    <property type="entry name" value="TRANSCRIPTION TERMINATION FACTOR 2-RELATED"/>
    <property type="match status" value="1"/>
</dbReference>
<dbReference type="CDD" id="cd18008">
    <property type="entry name" value="DEXDc_SHPRH-like"/>
    <property type="match status" value="1"/>
</dbReference>
<keyword evidence="2" id="KW-0479">Metal-binding</keyword>
<dbReference type="CDD" id="cd18793">
    <property type="entry name" value="SF2_C_SNF"/>
    <property type="match status" value="1"/>
</dbReference>
<protein>
    <submittedName>
        <fullName evidence="9">DNA repair and recombination protein RAD5C</fullName>
    </submittedName>
</protein>
<keyword evidence="10" id="KW-1185">Reference proteome</keyword>
<evidence type="ECO:0000256" key="4">
    <source>
        <dbReference type="ARBA" id="ARBA00022771"/>
    </source>
</evidence>
<dbReference type="Pfam" id="PF00271">
    <property type="entry name" value="Helicase_C"/>
    <property type="match status" value="1"/>
</dbReference>
<dbReference type="GO" id="GO:0006281">
    <property type="term" value="P:DNA repair"/>
    <property type="evidence" value="ECO:0007669"/>
    <property type="project" value="TreeGrafter"/>
</dbReference>
<dbReference type="Proteomes" id="UP000249757">
    <property type="component" value="Unassembled WGS sequence"/>
</dbReference>
<evidence type="ECO:0000256" key="1">
    <source>
        <dbReference type="ARBA" id="ARBA00007025"/>
    </source>
</evidence>
<keyword evidence="5" id="KW-0378">Hydrolase</keyword>
<dbReference type="AlphaFoldDB" id="A0A2W1FY84"/>
<sequence length="972" mass="107609">MPDSLIRDVSRKRRLNNKYQSKPPEKIAKFIGKIANSEQADPFAPTERILANAPDQPEIDDDGQCTPGFGDLELEYISHSGVLSREGCSDLNSLGDTDNLSLNLDINTAISDPEEIYFGMLPGLPVRFNKGVDPLMITKDSQVDPGSTELHLTFLESYCEIKACSGGPLGVLNTASFRQLSGLPPEIKIRLTGQLSLANSSHEGNNSKDNDSPRLRSLDVLVFGFRSQAKIAAAKLAANGIYLQEPDQVPWGYVYENPQYLDLPVLPQSDEGSANIISDTRTAGVLHAQSVESETDLDFDKMLGTFACHNGLGQATAVGQVSNTLFSHQKEGLDFIQQRESGSVPASRALWEQVQDKMASDGPLMFRHIITGAINTKRQECLGGLIADEMGLGKSLTMLSGIVGSLDQAIRYAKSVTKIGTSANDIIAAKSTLILVPSHLLIDTWIDEIHNRITPGGLSYYVFHGSGRKIAYPLLLTHDIVFTTYGTVTAEYTRNRSLLHHIHWYRIVLDEAHMIRNAATKQFGAVNALQALLRWCLTGTPIQNSLDDLGSLTTFLKVPILENTAQFKRHIVNPIEHKKERSRKDHTGLRTLLTSICLRRTTAVLPLSDVTEVTELKRIITFTSSERAQYAQIERLFKKALDSEVNGGKIARCHQKFLEFLLLLRLFCNNGSTREQSGDQGGRTLKSTEETLSLIQQQGREECYFCECNVIFSPGSAETGMPLITDCLHVVCDDCIPRWKHAASKVTHCPICKKFHICQPETQHTKAAVAVHTVFPSKIMTLYEDIQAHCNDSKSIVFSFWKRSLDMVAALLTVNNVSFVRVDGSVPFNKRKAILNDFKCRNDISVLLMTFGTGAVGLNSLSIANRVHILAPQWNPSVEHQAIGRVVRLGQQNPVTIVRYIVDKTVEENVQSKQLVKLRLADGGFTHGKSAQIKARLQMFRDLVLQHKSQSQRWTGNTNRGVVLAGLGTKKF</sequence>
<dbReference type="GO" id="GO:0005524">
    <property type="term" value="F:ATP binding"/>
    <property type="evidence" value="ECO:0007669"/>
    <property type="project" value="UniProtKB-KW"/>
</dbReference>
<evidence type="ECO:0000256" key="3">
    <source>
        <dbReference type="ARBA" id="ARBA00022741"/>
    </source>
</evidence>
<accession>A0A2W1FY84</accession>